<evidence type="ECO:0000313" key="5">
    <source>
        <dbReference type="Proteomes" id="UP000811899"/>
    </source>
</evidence>
<dbReference type="PROSITE" id="PS50110">
    <property type="entry name" value="RESPONSE_REGULATORY"/>
    <property type="match status" value="1"/>
</dbReference>
<protein>
    <submittedName>
        <fullName evidence="4">Response regulator</fullName>
    </submittedName>
</protein>
<reference evidence="4 5" key="1">
    <citation type="submission" date="2021-05" db="EMBL/GenBank/DDBJ databases">
        <title>The draft genome of Geobacter pelophilus DSM 12255.</title>
        <authorList>
            <person name="Xu Z."/>
            <person name="Masuda Y."/>
            <person name="Itoh H."/>
            <person name="Senoo K."/>
        </authorList>
    </citation>
    <scope>NUCLEOTIDE SEQUENCE [LARGE SCALE GENOMIC DNA]</scope>
    <source>
        <strain evidence="4 5">DSM 12255</strain>
    </source>
</reference>
<sequence length="275" mass="29793">MNKPMGTILVEVGIISSLTLERALERQKGTGKKLGTVLEEMGVVTEEEVADALSRQLSMQMVKKIRGHQFAPELFTLVPPEIAVENTVFPLRVKDGVLALAVSDPYCIDVVDNLSRKTGLKVIAVLSTGKEIRAAIQEYYLHGAETPASQLRILVVEDSSVVANVVKAVLEREGFEVLQASDGLEGLKLAISSKPTVILCDSVMPRMDGFALKRALAAQTETAKIPVILLTSKASPEEEQKALSSGFFDFIAKPVNAVRIVSRIRRAIEISSPSL</sequence>
<dbReference type="EMBL" id="JAHCVJ010000005">
    <property type="protein sequence ID" value="MBT0665382.1"/>
    <property type="molecule type" value="Genomic_DNA"/>
</dbReference>
<dbReference type="Gene3D" id="3.40.50.2300">
    <property type="match status" value="1"/>
</dbReference>
<dbReference type="Gene3D" id="3.30.300.160">
    <property type="entry name" value="Type II secretion system, protein E, N-terminal domain"/>
    <property type="match status" value="1"/>
</dbReference>
<dbReference type="InterPro" id="IPR037257">
    <property type="entry name" value="T2SS_E_N_sf"/>
</dbReference>
<dbReference type="PANTHER" id="PTHR44591:SF25">
    <property type="entry name" value="CHEMOTAXIS TWO-COMPONENT RESPONSE REGULATOR"/>
    <property type="match status" value="1"/>
</dbReference>
<dbReference type="Proteomes" id="UP000811899">
    <property type="component" value="Unassembled WGS sequence"/>
</dbReference>
<keyword evidence="5" id="KW-1185">Reference proteome</keyword>
<evidence type="ECO:0000259" key="3">
    <source>
        <dbReference type="PROSITE" id="PS50110"/>
    </source>
</evidence>
<evidence type="ECO:0000313" key="4">
    <source>
        <dbReference type="EMBL" id="MBT0665382.1"/>
    </source>
</evidence>
<organism evidence="4 5">
    <name type="scientific">Geoanaerobacter pelophilus</name>
    <dbReference type="NCBI Taxonomy" id="60036"/>
    <lineage>
        <taxon>Bacteria</taxon>
        <taxon>Pseudomonadati</taxon>
        <taxon>Thermodesulfobacteriota</taxon>
        <taxon>Desulfuromonadia</taxon>
        <taxon>Geobacterales</taxon>
        <taxon>Geobacteraceae</taxon>
        <taxon>Geoanaerobacter</taxon>
    </lineage>
</organism>
<dbReference type="Pfam" id="PF05157">
    <property type="entry name" value="MshEN"/>
    <property type="match status" value="1"/>
</dbReference>
<gene>
    <name evidence="4" type="ORF">KI809_13830</name>
</gene>
<accession>A0AAW4L752</accession>
<dbReference type="PANTHER" id="PTHR44591">
    <property type="entry name" value="STRESS RESPONSE REGULATOR PROTEIN 1"/>
    <property type="match status" value="1"/>
</dbReference>
<feature type="domain" description="Response regulatory" evidence="3">
    <location>
        <begin position="152"/>
        <end position="268"/>
    </location>
</feature>
<dbReference type="SMART" id="SM00448">
    <property type="entry name" value="REC"/>
    <property type="match status" value="1"/>
</dbReference>
<evidence type="ECO:0000256" key="2">
    <source>
        <dbReference type="PROSITE-ProRule" id="PRU00169"/>
    </source>
</evidence>
<dbReference type="InterPro" id="IPR001789">
    <property type="entry name" value="Sig_transdc_resp-reg_receiver"/>
</dbReference>
<name>A0AAW4L752_9BACT</name>
<dbReference type="GO" id="GO:0000160">
    <property type="term" value="P:phosphorelay signal transduction system"/>
    <property type="evidence" value="ECO:0007669"/>
    <property type="project" value="InterPro"/>
</dbReference>
<dbReference type="SUPFAM" id="SSF160246">
    <property type="entry name" value="EspE N-terminal domain-like"/>
    <property type="match status" value="1"/>
</dbReference>
<evidence type="ECO:0000256" key="1">
    <source>
        <dbReference type="ARBA" id="ARBA00022553"/>
    </source>
</evidence>
<dbReference type="RefSeq" id="WP_214172146.1">
    <property type="nucleotide sequence ID" value="NZ_JAHCVJ010000005.1"/>
</dbReference>
<dbReference type="InterPro" id="IPR050595">
    <property type="entry name" value="Bact_response_regulator"/>
</dbReference>
<dbReference type="SUPFAM" id="SSF52172">
    <property type="entry name" value="CheY-like"/>
    <property type="match status" value="1"/>
</dbReference>
<proteinExistence type="predicted"/>
<keyword evidence="1 2" id="KW-0597">Phosphoprotein</keyword>
<comment type="caution">
    <text evidence="4">The sequence shown here is derived from an EMBL/GenBank/DDBJ whole genome shotgun (WGS) entry which is preliminary data.</text>
</comment>
<dbReference type="AlphaFoldDB" id="A0AAW4L752"/>
<feature type="modified residue" description="4-aspartylphosphate" evidence="2">
    <location>
        <position position="201"/>
    </location>
</feature>
<dbReference type="Pfam" id="PF00072">
    <property type="entry name" value="Response_reg"/>
    <property type="match status" value="1"/>
</dbReference>
<dbReference type="InterPro" id="IPR011006">
    <property type="entry name" value="CheY-like_superfamily"/>
</dbReference>
<dbReference type="InterPro" id="IPR007831">
    <property type="entry name" value="T2SS_GspE_N"/>
</dbReference>